<keyword evidence="3" id="KW-1003">Cell membrane</keyword>
<keyword evidence="5 7" id="KW-1133">Transmembrane helix</keyword>
<proteinExistence type="inferred from homology"/>
<evidence type="ECO:0000313" key="10">
    <source>
        <dbReference type="Proteomes" id="UP001589748"/>
    </source>
</evidence>
<feature type="transmembrane region" description="Helical" evidence="7">
    <location>
        <begin position="522"/>
        <end position="539"/>
    </location>
</feature>
<evidence type="ECO:0000256" key="6">
    <source>
        <dbReference type="ARBA" id="ARBA00023136"/>
    </source>
</evidence>
<feature type="transmembrane region" description="Helical" evidence="7">
    <location>
        <begin position="618"/>
        <end position="646"/>
    </location>
</feature>
<evidence type="ECO:0000313" key="9">
    <source>
        <dbReference type="EMBL" id="MFB9376176.1"/>
    </source>
</evidence>
<feature type="transmembrane region" description="Helical" evidence="7">
    <location>
        <begin position="546"/>
        <end position="567"/>
    </location>
</feature>
<feature type="transmembrane region" description="Helical" evidence="7">
    <location>
        <begin position="210"/>
        <end position="230"/>
    </location>
</feature>
<keyword evidence="10" id="KW-1185">Reference proteome</keyword>
<organism evidence="9 10">
    <name type="scientific">Kineococcus gynurae</name>
    <dbReference type="NCBI Taxonomy" id="452979"/>
    <lineage>
        <taxon>Bacteria</taxon>
        <taxon>Bacillati</taxon>
        <taxon>Actinomycetota</taxon>
        <taxon>Actinomycetes</taxon>
        <taxon>Kineosporiales</taxon>
        <taxon>Kineosporiaceae</taxon>
        <taxon>Kineococcus</taxon>
    </lineage>
</organism>
<gene>
    <name evidence="9" type="ORF">ACFFVI_04260</name>
</gene>
<feature type="transmembrane region" description="Helical" evidence="7">
    <location>
        <begin position="187"/>
        <end position="203"/>
    </location>
</feature>
<dbReference type="InterPro" id="IPR050545">
    <property type="entry name" value="Mycobact_MmpL"/>
</dbReference>
<feature type="transmembrane region" description="Helical" evidence="7">
    <location>
        <begin position="652"/>
        <end position="679"/>
    </location>
</feature>
<dbReference type="InterPro" id="IPR004869">
    <property type="entry name" value="MMPL_dom"/>
</dbReference>
<feature type="transmembrane region" description="Helical" evidence="7">
    <location>
        <begin position="579"/>
        <end position="598"/>
    </location>
</feature>
<evidence type="ECO:0000256" key="2">
    <source>
        <dbReference type="ARBA" id="ARBA00010157"/>
    </source>
</evidence>
<comment type="subcellular location">
    <subcellularLocation>
        <location evidence="1">Cell membrane</location>
        <topology evidence="1">Multi-pass membrane protein</topology>
    </subcellularLocation>
</comment>
<dbReference type="PROSITE" id="PS50156">
    <property type="entry name" value="SSD"/>
    <property type="match status" value="2"/>
</dbReference>
<feature type="transmembrane region" description="Helical" evidence="7">
    <location>
        <begin position="314"/>
        <end position="340"/>
    </location>
</feature>
<evidence type="ECO:0000256" key="3">
    <source>
        <dbReference type="ARBA" id="ARBA00022475"/>
    </source>
</evidence>
<dbReference type="PANTHER" id="PTHR33406:SF6">
    <property type="entry name" value="MEMBRANE PROTEIN YDGH-RELATED"/>
    <property type="match status" value="1"/>
</dbReference>
<dbReference type="EMBL" id="JBHMDM010000002">
    <property type="protein sequence ID" value="MFB9376176.1"/>
    <property type="molecule type" value="Genomic_DNA"/>
</dbReference>
<reference evidence="9 10" key="1">
    <citation type="submission" date="2024-09" db="EMBL/GenBank/DDBJ databases">
        <authorList>
            <person name="Sun Q."/>
            <person name="Mori K."/>
        </authorList>
    </citation>
    <scope>NUCLEOTIDE SEQUENCE [LARGE SCALE GENOMIC DNA]</scope>
    <source>
        <strain evidence="9 10">TISTR 1856</strain>
    </source>
</reference>
<feature type="transmembrane region" description="Helical" evidence="7">
    <location>
        <begin position="21"/>
        <end position="43"/>
    </location>
</feature>
<sequence length="697" mass="71066">MTRHRVETPGRSPFGPVGRLVTHRLGAWLTIAAGLLVAVGIALSAGTAPAGQASATGLPDSAEAAKVAALQAQLPGAEVSPAVAVFSSTTALTPQDLQVLAAARDRVGGLATGGEVGPLIPSADGLAALLPIPLDTRVSLDQQTEEVTQIRAALREDLPAGVQVQVTGGPAFGADIAGSFSGADTRLLLVTVAVVALLLLITYRSPVLWLVPLAVVGIADRTVLALLTLIARVTDEPLDPSVGGITSVLVFGAGTNYALLLIARYREELRRSDDARAAMRRALRGAGPAIAASASTVVLALLTLQFALSPSNRVLGTAAALGIVVAGLGALLVLPAALVVCGRRLFWPFVPHVGSADTARTGAWSKIANRVVTRPVPVVVGSVVLIGALAAGLVGAKLGLSQTEQFRVKAESVEATATLAQHFPDAAGQPAAILTTETQADAVVAAAQAVPGVESAAVSVTGGGRAQVDAVLTAEPETAAARDTVERLRNAVHAVPGADALVGGPDAVALDARDTAVRDLRVIAPLIVGVVLVVLLVLLRALVAPIVLVLTVLATYLASLGAANLLFTRVFDVPALDTPVPLLSFLFLVALGVDYNIFLVTRAREETLGHGTREGMKIAVAVTGGVITSAGVLLAAVFTVLGVLPLMTLTQIGVIVGIGVLLDTLLVRTVLVPAIVSLLDRRTWWPSRLAVRSAAGS</sequence>
<dbReference type="RefSeq" id="WP_380134723.1">
    <property type="nucleotide sequence ID" value="NZ_JBHLUI010000002.1"/>
</dbReference>
<dbReference type="Gene3D" id="1.20.1640.10">
    <property type="entry name" value="Multidrug efflux transporter AcrB transmembrane domain"/>
    <property type="match status" value="2"/>
</dbReference>
<evidence type="ECO:0000256" key="4">
    <source>
        <dbReference type="ARBA" id="ARBA00022692"/>
    </source>
</evidence>
<feature type="domain" description="SSD" evidence="8">
    <location>
        <begin position="549"/>
        <end position="677"/>
    </location>
</feature>
<dbReference type="SUPFAM" id="SSF82866">
    <property type="entry name" value="Multidrug efflux transporter AcrB transmembrane domain"/>
    <property type="match status" value="2"/>
</dbReference>
<feature type="transmembrane region" description="Helical" evidence="7">
    <location>
        <begin position="242"/>
        <end position="265"/>
    </location>
</feature>
<keyword evidence="6 7" id="KW-0472">Membrane</keyword>
<evidence type="ECO:0000256" key="1">
    <source>
        <dbReference type="ARBA" id="ARBA00004651"/>
    </source>
</evidence>
<feature type="domain" description="SSD" evidence="8">
    <location>
        <begin position="245"/>
        <end position="340"/>
    </location>
</feature>
<evidence type="ECO:0000256" key="7">
    <source>
        <dbReference type="SAM" id="Phobius"/>
    </source>
</evidence>
<feature type="transmembrane region" description="Helical" evidence="7">
    <location>
        <begin position="286"/>
        <end position="308"/>
    </location>
</feature>
<comment type="similarity">
    <text evidence="2">Belongs to the resistance-nodulation-cell division (RND) (TC 2.A.6) family. MmpL subfamily.</text>
</comment>
<name>A0ABV5LQ10_9ACTN</name>
<dbReference type="Pfam" id="PF03176">
    <property type="entry name" value="MMPL"/>
    <property type="match status" value="2"/>
</dbReference>
<dbReference type="InterPro" id="IPR000731">
    <property type="entry name" value="SSD"/>
</dbReference>
<evidence type="ECO:0000259" key="8">
    <source>
        <dbReference type="PROSITE" id="PS50156"/>
    </source>
</evidence>
<evidence type="ECO:0000256" key="5">
    <source>
        <dbReference type="ARBA" id="ARBA00022989"/>
    </source>
</evidence>
<protein>
    <submittedName>
        <fullName evidence="9">MMPL family transporter</fullName>
    </submittedName>
</protein>
<feature type="transmembrane region" description="Helical" evidence="7">
    <location>
        <begin position="376"/>
        <end position="396"/>
    </location>
</feature>
<accession>A0ABV5LQ10</accession>
<dbReference type="Proteomes" id="UP001589748">
    <property type="component" value="Unassembled WGS sequence"/>
</dbReference>
<dbReference type="PANTHER" id="PTHR33406">
    <property type="entry name" value="MEMBRANE PROTEIN MJ1562-RELATED"/>
    <property type="match status" value="1"/>
</dbReference>
<comment type="caution">
    <text evidence="9">The sequence shown here is derived from an EMBL/GenBank/DDBJ whole genome shotgun (WGS) entry which is preliminary data.</text>
</comment>
<keyword evidence="4 7" id="KW-0812">Transmembrane</keyword>